<evidence type="ECO:0000256" key="7">
    <source>
        <dbReference type="ARBA" id="ARBA00023125"/>
    </source>
</evidence>
<keyword evidence="7" id="KW-0238">DNA-binding</keyword>
<dbReference type="GO" id="GO:0016787">
    <property type="term" value="F:hydrolase activity"/>
    <property type="evidence" value="ECO:0007669"/>
    <property type="project" value="UniProtKB-KW"/>
</dbReference>
<accession>A0A8S5TXK0</accession>
<sequence length="457" mass="51288">MKDEIMPSGMRILPRDEECEKRVLGTILSERDTIYEVRDILTENCFYNDFHKQIYRTVLEITDSGGRADAISVKSKLEFSYPDFSLYELTKISGMYTFDLYQYACRLHDLMIRRRFFDIGSYLDSNAFNEKEDIADVVQKVSDQLANLFSSNCNSISTVKECIESVYETINRNMSGKTELTGTPTGFDKIDGKTGGLQKSDLIIIAGETSAGKTSMAVSMMKNAAIAGAKIAMYSMEMKKEQITSRIISMISGIPSNVILYSPLSGIQLENVDRAVDTVSKMQIYFDDRSTSNIDTIISSIRQMKFKNGIDGAVVDYLQILNVNMKGSNKEQQMGEVARRLKNLAKDLDIWIIALSQMNRDNLNPVPTLARLRDSGQIAEAADIVMLIYRPEVKGKRYPDEFSDVDTKGTAMIDIAKGRNIGLLKFICGFNAASTHFYDLNIIPISSNSTEDDNNPF</sequence>
<keyword evidence="8" id="KW-0413">Isomerase</keyword>
<dbReference type="GO" id="GO:0005524">
    <property type="term" value="F:ATP binding"/>
    <property type="evidence" value="ECO:0007669"/>
    <property type="project" value="UniProtKB-KW"/>
</dbReference>
<dbReference type="PANTHER" id="PTHR30153:SF2">
    <property type="entry name" value="REPLICATIVE DNA HELICASE"/>
    <property type="match status" value="1"/>
</dbReference>
<dbReference type="SUPFAM" id="SSF52540">
    <property type="entry name" value="P-loop containing nucleoside triphosphate hydrolases"/>
    <property type="match status" value="1"/>
</dbReference>
<evidence type="ECO:0000256" key="5">
    <source>
        <dbReference type="ARBA" id="ARBA00022806"/>
    </source>
</evidence>
<feature type="domain" description="SF4 helicase" evidence="11">
    <location>
        <begin position="176"/>
        <end position="444"/>
    </location>
</feature>
<comment type="similarity">
    <text evidence="1">Belongs to the helicase family. DnaB subfamily.</text>
</comment>
<dbReference type="Pfam" id="PF03796">
    <property type="entry name" value="DnaB_C"/>
    <property type="match status" value="1"/>
</dbReference>
<dbReference type="InterPro" id="IPR007693">
    <property type="entry name" value="DNA_helicase_DnaB-like_N"/>
</dbReference>
<evidence type="ECO:0000256" key="2">
    <source>
        <dbReference type="ARBA" id="ARBA00022705"/>
    </source>
</evidence>
<dbReference type="PANTHER" id="PTHR30153">
    <property type="entry name" value="REPLICATIVE DNA HELICASE DNAB"/>
    <property type="match status" value="1"/>
</dbReference>
<dbReference type="InterPro" id="IPR036185">
    <property type="entry name" value="DNA_heli_DnaB-like_N_sf"/>
</dbReference>
<reference evidence="12" key="1">
    <citation type="journal article" date="2021" name="Proc. Natl. Acad. Sci. U.S.A.">
        <title>A Catalog of Tens of Thousands of Viruses from Human Metagenomes Reveals Hidden Associations with Chronic Diseases.</title>
        <authorList>
            <person name="Tisza M.J."/>
            <person name="Buck C.B."/>
        </authorList>
    </citation>
    <scope>NUCLEOTIDE SEQUENCE</scope>
    <source>
        <strain evidence="12">CtvBz3</strain>
    </source>
</reference>
<dbReference type="SUPFAM" id="SSF48024">
    <property type="entry name" value="N-terminal domain of DnaB helicase"/>
    <property type="match status" value="1"/>
</dbReference>
<dbReference type="GO" id="GO:0006260">
    <property type="term" value="P:DNA replication"/>
    <property type="evidence" value="ECO:0007669"/>
    <property type="project" value="UniProtKB-KW"/>
</dbReference>
<evidence type="ECO:0000256" key="1">
    <source>
        <dbReference type="ARBA" id="ARBA00008428"/>
    </source>
</evidence>
<organism evidence="12">
    <name type="scientific">Siphoviridae sp. ctvBz3</name>
    <dbReference type="NCBI Taxonomy" id="2825720"/>
    <lineage>
        <taxon>Viruses</taxon>
        <taxon>Duplodnaviria</taxon>
        <taxon>Heunggongvirae</taxon>
        <taxon>Uroviricota</taxon>
        <taxon>Caudoviricetes</taxon>
    </lineage>
</organism>
<keyword evidence="2" id="KW-0235">DNA replication</keyword>
<protein>
    <recommendedName>
        <fullName evidence="9">DNA 5'-3' helicase</fullName>
        <ecNumber evidence="9">5.6.2.3</ecNumber>
    </recommendedName>
</protein>
<evidence type="ECO:0000259" key="11">
    <source>
        <dbReference type="PROSITE" id="PS51199"/>
    </source>
</evidence>
<comment type="catalytic activity">
    <reaction evidence="10">
        <text>ATP + H2O = ADP + phosphate + H(+)</text>
        <dbReference type="Rhea" id="RHEA:13065"/>
        <dbReference type="ChEBI" id="CHEBI:15377"/>
        <dbReference type="ChEBI" id="CHEBI:15378"/>
        <dbReference type="ChEBI" id="CHEBI:30616"/>
        <dbReference type="ChEBI" id="CHEBI:43474"/>
        <dbReference type="ChEBI" id="CHEBI:456216"/>
        <dbReference type="EC" id="5.6.2.3"/>
    </reaction>
</comment>
<keyword evidence="5 12" id="KW-0347">Helicase</keyword>
<name>A0A8S5TXK0_9CAUD</name>
<evidence type="ECO:0000256" key="6">
    <source>
        <dbReference type="ARBA" id="ARBA00022840"/>
    </source>
</evidence>
<evidence type="ECO:0000256" key="10">
    <source>
        <dbReference type="ARBA" id="ARBA00048954"/>
    </source>
</evidence>
<dbReference type="Gene3D" id="3.40.50.300">
    <property type="entry name" value="P-loop containing nucleotide triphosphate hydrolases"/>
    <property type="match status" value="1"/>
</dbReference>
<evidence type="ECO:0000256" key="4">
    <source>
        <dbReference type="ARBA" id="ARBA00022801"/>
    </source>
</evidence>
<keyword evidence="4" id="KW-0378">Hydrolase</keyword>
<dbReference type="PROSITE" id="PS51199">
    <property type="entry name" value="SF4_HELICASE"/>
    <property type="match status" value="1"/>
</dbReference>
<keyword evidence="3" id="KW-0547">Nucleotide-binding</keyword>
<dbReference type="Gene3D" id="1.10.860.10">
    <property type="entry name" value="DNAb Helicase, Chain A"/>
    <property type="match status" value="1"/>
</dbReference>
<dbReference type="InterPro" id="IPR027417">
    <property type="entry name" value="P-loop_NTPase"/>
</dbReference>
<proteinExistence type="inferred from homology"/>
<dbReference type="InterPro" id="IPR016136">
    <property type="entry name" value="DNA_helicase_N/primase_C"/>
</dbReference>
<dbReference type="GO" id="GO:0043139">
    <property type="term" value="F:5'-3' DNA helicase activity"/>
    <property type="evidence" value="ECO:0007669"/>
    <property type="project" value="UniProtKB-EC"/>
</dbReference>
<evidence type="ECO:0000313" key="12">
    <source>
        <dbReference type="EMBL" id="DAF86895.1"/>
    </source>
</evidence>
<evidence type="ECO:0000256" key="3">
    <source>
        <dbReference type="ARBA" id="ARBA00022741"/>
    </source>
</evidence>
<dbReference type="GO" id="GO:0003677">
    <property type="term" value="F:DNA binding"/>
    <property type="evidence" value="ECO:0007669"/>
    <property type="project" value="UniProtKB-KW"/>
</dbReference>
<dbReference type="EC" id="5.6.2.3" evidence="9"/>
<dbReference type="Pfam" id="PF00772">
    <property type="entry name" value="DnaB"/>
    <property type="match status" value="1"/>
</dbReference>
<keyword evidence="6" id="KW-0067">ATP-binding</keyword>
<dbReference type="InterPro" id="IPR007694">
    <property type="entry name" value="DNA_helicase_DnaB-like_C"/>
</dbReference>
<evidence type="ECO:0000256" key="9">
    <source>
        <dbReference type="ARBA" id="ARBA00044969"/>
    </source>
</evidence>
<evidence type="ECO:0000256" key="8">
    <source>
        <dbReference type="ARBA" id="ARBA00023235"/>
    </source>
</evidence>
<dbReference type="EMBL" id="BK015955">
    <property type="protein sequence ID" value="DAF86895.1"/>
    <property type="molecule type" value="Genomic_DNA"/>
</dbReference>